<keyword evidence="1" id="KW-0805">Transcription regulation</keyword>
<keyword evidence="2" id="KW-0804">Transcription</keyword>
<accession>A0A1E5VE66</accession>
<comment type="similarity">
    <text evidence="3">Belongs to the GRAS family.</text>
</comment>
<comment type="caution">
    <text evidence="3">Lacks conserved residue(s) required for the propagation of feature annotation.</text>
</comment>
<dbReference type="PANTHER" id="PTHR31636">
    <property type="entry name" value="OSJNBA0084A10.13 PROTEIN-RELATED"/>
    <property type="match status" value="1"/>
</dbReference>
<dbReference type="AlphaFoldDB" id="A0A1E5VE66"/>
<gene>
    <name evidence="4" type="ORF">BAE44_0015538</name>
</gene>
<evidence type="ECO:0000313" key="5">
    <source>
        <dbReference type="Proteomes" id="UP000095767"/>
    </source>
</evidence>
<dbReference type="InterPro" id="IPR005202">
    <property type="entry name" value="TF_GRAS"/>
</dbReference>
<dbReference type="PROSITE" id="PS50985">
    <property type="entry name" value="GRAS"/>
    <property type="match status" value="1"/>
</dbReference>
<proteinExistence type="inferred from homology"/>
<dbReference type="EMBL" id="LWDX02042493">
    <property type="protein sequence ID" value="OEL23443.1"/>
    <property type="molecule type" value="Genomic_DNA"/>
</dbReference>
<organism evidence="4 5">
    <name type="scientific">Dichanthelium oligosanthes</name>
    <dbReference type="NCBI Taxonomy" id="888268"/>
    <lineage>
        <taxon>Eukaryota</taxon>
        <taxon>Viridiplantae</taxon>
        <taxon>Streptophyta</taxon>
        <taxon>Embryophyta</taxon>
        <taxon>Tracheophyta</taxon>
        <taxon>Spermatophyta</taxon>
        <taxon>Magnoliopsida</taxon>
        <taxon>Liliopsida</taxon>
        <taxon>Poales</taxon>
        <taxon>Poaceae</taxon>
        <taxon>PACMAD clade</taxon>
        <taxon>Panicoideae</taxon>
        <taxon>Panicodae</taxon>
        <taxon>Paniceae</taxon>
        <taxon>Dichantheliinae</taxon>
        <taxon>Dichanthelium</taxon>
    </lineage>
</organism>
<dbReference type="OrthoDB" id="634447at2759"/>
<feature type="region of interest" description="Leucine repeat II (LRII)" evidence="3">
    <location>
        <begin position="21"/>
        <end position="53"/>
    </location>
</feature>
<reference evidence="4 5" key="1">
    <citation type="submission" date="2016-09" db="EMBL/GenBank/DDBJ databases">
        <title>The draft genome of Dichanthelium oligosanthes: A C3 panicoid grass species.</title>
        <authorList>
            <person name="Studer A.J."/>
            <person name="Schnable J.C."/>
            <person name="Brutnell T.P."/>
        </authorList>
    </citation>
    <scope>NUCLEOTIDE SEQUENCE [LARGE SCALE GENOMIC DNA]</scope>
    <source>
        <strain evidence="5">cv. Kellogg 1175</strain>
        <tissue evidence="4">Leaf</tissue>
    </source>
</reference>
<dbReference type="Pfam" id="PF03514">
    <property type="entry name" value="GRAS"/>
    <property type="match status" value="1"/>
</dbReference>
<dbReference type="Proteomes" id="UP000095767">
    <property type="component" value="Unassembled WGS sequence"/>
</dbReference>
<evidence type="ECO:0000256" key="1">
    <source>
        <dbReference type="ARBA" id="ARBA00023015"/>
    </source>
</evidence>
<evidence type="ECO:0000256" key="2">
    <source>
        <dbReference type="ARBA" id="ARBA00023163"/>
    </source>
</evidence>
<comment type="caution">
    <text evidence="4">The sequence shown here is derived from an EMBL/GenBank/DDBJ whole genome shotgun (WGS) entry which is preliminary data.</text>
</comment>
<sequence>MKITVIGLPQPGFRPAAQIEQTGRRLSDFARKCGVPFKFHSIVAEWETVCVDDLDIEPDEVLIVNGLFYFGKVMDDGGGIDSPSPRDMLLNNIQKMHPDVFILCIENSSYNAPFF</sequence>
<keyword evidence="5" id="KW-1185">Reference proteome</keyword>
<dbReference type="STRING" id="888268.A0A1E5VE66"/>
<name>A0A1E5VE66_9POAL</name>
<evidence type="ECO:0000256" key="3">
    <source>
        <dbReference type="PROSITE-ProRule" id="PRU01191"/>
    </source>
</evidence>
<evidence type="ECO:0000313" key="4">
    <source>
        <dbReference type="EMBL" id="OEL23443.1"/>
    </source>
</evidence>
<protein>
    <submittedName>
        <fullName evidence="4">Scarecrow-like protein 34</fullName>
    </submittedName>
</protein>